<sequence>MRAAEGPRAGSAAVAPGAAGPGPTDVHQALLRRRRQPPCDPVEQLRQRLTDVPAELGQPVGDLGRRRRLDLPPDQAVLNQRAQSLGEHLLADALDAVAQLVEPEAVAPQGDQHPDAPPAGHVVDHVARGAVGVKHVIPLPRLGLPGLRASRHVMSLPQGMSLPKVSPNS</sequence>
<dbReference type="EMBL" id="CAJSLV010000059">
    <property type="protein sequence ID" value="CAG6394891.1"/>
    <property type="molecule type" value="Genomic_DNA"/>
</dbReference>
<evidence type="ECO:0000313" key="3">
    <source>
        <dbReference type="Proteomes" id="UP001152519"/>
    </source>
</evidence>
<feature type="region of interest" description="Disordered" evidence="1">
    <location>
        <begin position="1"/>
        <end position="26"/>
    </location>
</feature>
<dbReference type="Proteomes" id="UP001152519">
    <property type="component" value="Unassembled WGS sequence"/>
</dbReference>
<keyword evidence="3" id="KW-1185">Reference proteome</keyword>
<reference evidence="2" key="1">
    <citation type="submission" date="2021-05" db="EMBL/GenBank/DDBJ databases">
        <authorList>
            <person name="Arsene-Ploetze F."/>
        </authorList>
    </citation>
    <scope>NUCLEOTIDE SEQUENCE</scope>
    <source>
        <strain evidence="2">DSM 42138</strain>
    </source>
</reference>
<proteinExistence type="predicted"/>
<gene>
    <name evidence="2" type="ORF">SCOCK_30124</name>
</gene>
<evidence type="ECO:0000256" key="1">
    <source>
        <dbReference type="SAM" id="MobiDB-lite"/>
    </source>
</evidence>
<protein>
    <submittedName>
        <fullName evidence="2">Uncharacterized protein</fullName>
    </submittedName>
</protein>
<dbReference type="AlphaFoldDB" id="A0A9W4DRY1"/>
<comment type="caution">
    <text evidence="2">The sequence shown here is derived from an EMBL/GenBank/DDBJ whole genome shotgun (WGS) entry which is preliminary data.</text>
</comment>
<organism evidence="2 3">
    <name type="scientific">Actinacidiphila cocklensis</name>
    <dbReference type="NCBI Taxonomy" id="887465"/>
    <lineage>
        <taxon>Bacteria</taxon>
        <taxon>Bacillati</taxon>
        <taxon>Actinomycetota</taxon>
        <taxon>Actinomycetes</taxon>
        <taxon>Kitasatosporales</taxon>
        <taxon>Streptomycetaceae</taxon>
        <taxon>Actinacidiphila</taxon>
    </lineage>
</organism>
<name>A0A9W4DRY1_9ACTN</name>
<evidence type="ECO:0000313" key="2">
    <source>
        <dbReference type="EMBL" id="CAG6394891.1"/>
    </source>
</evidence>
<accession>A0A9W4DRY1</accession>
<feature type="compositionally biased region" description="Low complexity" evidence="1">
    <location>
        <begin position="1"/>
        <end position="23"/>
    </location>
</feature>